<gene>
    <name evidence="3" type="ORF">GGR37_004001</name>
</gene>
<evidence type="ECO:0000313" key="4">
    <source>
        <dbReference type="Proteomes" id="UP000538566"/>
    </source>
</evidence>
<dbReference type="OrthoDB" id="7505157at2"/>
<proteinExistence type="predicted"/>
<feature type="compositionally biased region" description="Basic and acidic residues" evidence="1">
    <location>
        <begin position="106"/>
        <end position="118"/>
    </location>
</feature>
<accession>A0A7W7AES2</accession>
<evidence type="ECO:0000256" key="1">
    <source>
        <dbReference type="SAM" id="MobiDB-lite"/>
    </source>
</evidence>
<dbReference type="AlphaFoldDB" id="A0A7W7AES2"/>
<feature type="transmembrane region" description="Helical" evidence="2">
    <location>
        <begin position="61"/>
        <end position="84"/>
    </location>
</feature>
<keyword evidence="2" id="KW-0472">Membrane</keyword>
<evidence type="ECO:0000313" key="3">
    <source>
        <dbReference type="EMBL" id="MBB4615697.1"/>
    </source>
</evidence>
<feature type="region of interest" description="Disordered" evidence="1">
    <location>
        <begin position="93"/>
        <end position="137"/>
    </location>
</feature>
<keyword evidence="4" id="KW-1185">Reference proteome</keyword>
<protein>
    <submittedName>
        <fullName evidence="3">Uncharacterized protein</fullName>
    </submittedName>
</protein>
<name>A0A7W7AES2_9SPHN</name>
<keyword evidence="2" id="KW-0812">Transmembrane</keyword>
<reference evidence="3 4" key="1">
    <citation type="submission" date="2020-08" db="EMBL/GenBank/DDBJ databases">
        <title>Genomic Encyclopedia of Type Strains, Phase IV (KMG-IV): sequencing the most valuable type-strain genomes for metagenomic binning, comparative biology and taxonomic classification.</title>
        <authorList>
            <person name="Goeker M."/>
        </authorList>
    </citation>
    <scope>NUCLEOTIDE SEQUENCE [LARGE SCALE GENOMIC DNA]</scope>
    <source>
        <strain evidence="3 4">DSM 17507</strain>
    </source>
</reference>
<feature type="region of interest" description="Disordered" evidence="1">
    <location>
        <begin position="459"/>
        <end position="496"/>
    </location>
</feature>
<feature type="transmembrane region" description="Helical" evidence="2">
    <location>
        <begin position="16"/>
        <end position="41"/>
    </location>
</feature>
<comment type="caution">
    <text evidence="3">The sequence shown here is derived from an EMBL/GenBank/DDBJ whole genome shotgun (WGS) entry which is preliminary data.</text>
</comment>
<organism evidence="3 4">
    <name type="scientific">Novosphingobium taihuense</name>
    <dbReference type="NCBI Taxonomy" id="260085"/>
    <lineage>
        <taxon>Bacteria</taxon>
        <taxon>Pseudomonadati</taxon>
        <taxon>Pseudomonadota</taxon>
        <taxon>Alphaproteobacteria</taxon>
        <taxon>Sphingomonadales</taxon>
        <taxon>Sphingomonadaceae</taxon>
        <taxon>Novosphingobium</taxon>
    </lineage>
</organism>
<sequence length="514" mass="54179">MTATKRKPKPITAHPLFPVVTALWFATFFGLGSFAIAPAVLEGPVVALGIPALIPAATPPLGFTARVMMAVAMLLAGGGIGFLIGRKLGPKQATAAPRKRAATGFSRRDSSVEAEAPRRMLNPAEDLDDPSLDAPFAEPAPLRRRSLSLADEGQLHVPSELAPLPGHLPWEREEFSVDEETAPHGMTDDPLALELLFQNAQAQVEAVEPAPEVAPAFTTTEPEFAAPQPEPVQHSAPFVTRTAPAAAAPLLQAPVADITPLERAPLESLGLVQMVERLALAISRRTAPRMDVSVLEESSFAQPVRESAPAVSPASVEPLEPAIAVQTPEEPQTERVVRLRPAGLSQVSPMDPAQADLEDEDSDVPGLDRFLRVNQASATAVEDTSPAEPEVAEDRYPSLLDMGPATHRHETLRIDDGLGLAELPESEGEIEPVVVFPGQDSPLLGATRPFERPSILAVPGSPLAAPGRAAPSSPTEQLAGADAVTAPPVTADPEEADRALRAALATLQRMTAQG</sequence>
<dbReference type="RefSeq" id="WP_144907826.1">
    <property type="nucleotide sequence ID" value="NZ_JACHOA010000011.1"/>
</dbReference>
<dbReference type="EMBL" id="JACHOA010000011">
    <property type="protein sequence ID" value="MBB4615697.1"/>
    <property type="molecule type" value="Genomic_DNA"/>
</dbReference>
<evidence type="ECO:0000256" key="2">
    <source>
        <dbReference type="SAM" id="Phobius"/>
    </source>
</evidence>
<dbReference type="Proteomes" id="UP000538566">
    <property type="component" value="Unassembled WGS sequence"/>
</dbReference>
<keyword evidence="2" id="KW-1133">Transmembrane helix</keyword>